<organism evidence="1 2">
    <name type="scientific">Geodermatophilus sabuli</name>
    <dbReference type="NCBI Taxonomy" id="1564158"/>
    <lineage>
        <taxon>Bacteria</taxon>
        <taxon>Bacillati</taxon>
        <taxon>Actinomycetota</taxon>
        <taxon>Actinomycetes</taxon>
        <taxon>Geodermatophilales</taxon>
        <taxon>Geodermatophilaceae</taxon>
        <taxon>Geodermatophilus</taxon>
    </lineage>
</organism>
<dbReference type="RefSeq" id="WP_163480421.1">
    <property type="nucleotide sequence ID" value="NZ_JAAGWF010000006.1"/>
</dbReference>
<keyword evidence="2" id="KW-1185">Reference proteome</keyword>
<sequence length="311" mass="35033">MGTPVADRLPAALARRIALAAQGFAEPRPTGVVDGRHLRRLTSRLAVVQIDSVNVLSRSHYLPAFSRLGPYRRAALDELAGRRHELFEYWAHEASFLPVRLHPHLRWRMAAAEEHAWGSMVRIQQERPGYVAEILDRVRSDGPLKASDLTEPRPDRPGSMWNWHAGKVALEWLFYTGAITTRGRTSAFERVYDLTERVLPAAVLQVPTPDPADAVRELVRTAAGALGVATERDLRDYFRLRPAAARSAIAELADAGQLLPVDVVGWGAPAWLDPAARRPRWVRARALLSPFDSLVWERPRVERIFGFRYRL</sequence>
<accession>A0A7K3VXU0</accession>
<evidence type="ECO:0000313" key="1">
    <source>
        <dbReference type="EMBL" id="NEK57220.1"/>
    </source>
</evidence>
<comment type="caution">
    <text evidence="1">The sequence shown here is derived from an EMBL/GenBank/DDBJ whole genome shotgun (WGS) entry which is preliminary data.</text>
</comment>
<dbReference type="Proteomes" id="UP000470246">
    <property type="component" value="Unassembled WGS sequence"/>
</dbReference>
<name>A0A7K3VXU0_9ACTN</name>
<dbReference type="PANTHER" id="PTHR30528">
    <property type="entry name" value="CYTOPLASMIC PROTEIN"/>
    <property type="match status" value="1"/>
</dbReference>
<proteinExistence type="predicted"/>
<dbReference type="AlphaFoldDB" id="A0A7K3VXU0"/>
<dbReference type="EMBL" id="JAAGWF010000006">
    <property type="protein sequence ID" value="NEK57220.1"/>
    <property type="molecule type" value="Genomic_DNA"/>
</dbReference>
<dbReference type="PANTHER" id="PTHR30528:SF0">
    <property type="entry name" value="CYTOPLASMIC PROTEIN"/>
    <property type="match status" value="1"/>
</dbReference>
<gene>
    <name evidence="1" type="ORF">GCU56_04945</name>
</gene>
<feature type="non-terminal residue" evidence="1">
    <location>
        <position position="311"/>
    </location>
</feature>
<evidence type="ECO:0000313" key="2">
    <source>
        <dbReference type="Proteomes" id="UP000470246"/>
    </source>
</evidence>
<dbReference type="InterPro" id="IPR009351">
    <property type="entry name" value="AlkZ-like"/>
</dbReference>
<protein>
    <submittedName>
        <fullName evidence="1">Winged helix-turn-helix domain-containing protein</fullName>
    </submittedName>
</protein>
<reference evidence="1 2" key="1">
    <citation type="submission" date="2020-02" db="EMBL/GenBank/DDBJ databases">
        <title>Geodermatophilus sabuli CPCC 205279 I12A-02694.</title>
        <authorList>
            <person name="Jiang Z."/>
        </authorList>
    </citation>
    <scope>NUCLEOTIDE SEQUENCE [LARGE SCALE GENOMIC DNA]</scope>
    <source>
        <strain evidence="1 2">I12A-02694</strain>
    </source>
</reference>
<dbReference type="Pfam" id="PF06224">
    <property type="entry name" value="AlkZ-like"/>
    <property type="match status" value="1"/>
</dbReference>